<feature type="signal peptide" evidence="5">
    <location>
        <begin position="1"/>
        <end position="21"/>
    </location>
</feature>
<keyword evidence="4" id="KW-0677">Repeat</keyword>
<dbReference type="GO" id="GO:0031012">
    <property type="term" value="C:extracellular matrix"/>
    <property type="evidence" value="ECO:0007669"/>
    <property type="project" value="TreeGrafter"/>
</dbReference>
<dbReference type="Pfam" id="PF19030">
    <property type="entry name" value="TSP1_ADAMTS"/>
    <property type="match status" value="7"/>
</dbReference>
<keyword evidence="3 5" id="KW-0732">Signal</keyword>
<keyword evidence="2" id="KW-0964">Secreted</keyword>
<dbReference type="OrthoDB" id="5948003at2759"/>
<evidence type="ECO:0000256" key="2">
    <source>
        <dbReference type="ARBA" id="ARBA00022525"/>
    </source>
</evidence>
<dbReference type="GO" id="GO:0005576">
    <property type="term" value="C:extracellular region"/>
    <property type="evidence" value="ECO:0007669"/>
    <property type="project" value="UniProtKB-SubCell"/>
</dbReference>
<sequence length="610" mass="68062">MFLCILLRCYVWVIYTTLTCTIPSTSPLRRGVICSPGIHMGRGKTVPKCAKNPSVFYCCNVKHSFYFPFLDMRKYICIMVCKTERAREEKSKAGGYIAEGKMGYRTLDIHCMKYSIHKGQTVPVEDHYCGDQLKPPTREPCHGSCVLTRWHYSEWSQCSRSCGGGEKTRESYCVNGFGHRLDERECQELPRVTLGNCNEFPCPSWATSEWSECTATCGHGYQIRAVKCVSELFGTMLDDRECQEASRPSDRQECIVAPCLVVPKAGASSLPAIPLGKAAQWRHGSWTPCSVSCGRGSQARYVSCRDAHDEVADESYCAHLPRPAEVSLCFSPCGEWQTGNWSPCSASCGHGKTTRRILCMNYHQPVDESYCDPEVRPEIEQECSLAACPPSYNHFPSSSEQPSHFPGRNVPLTHKPEENQNQGVHLSTRGNQWRTGPWGACSRSCAGGLQHRAVVCQDEDGHSASYCDAASKPPESNHCGSGPCPHWNFGDWGECTQTCGGGIKSRFVICQFPSGQVAQEYNCELPKPPSMMQCHAHACPDDVSWYRGSWKSCSVTCGSGLQRREVYCRLRGIGPVTEDMCDPATRPQEHRECWHQDCGKHRWTTGAWLD</sequence>
<dbReference type="FunFam" id="2.20.100.10:FF:000005">
    <property type="entry name" value="ADAM metallopeptidase with thrombospondin type 1 motif 9"/>
    <property type="match status" value="7"/>
</dbReference>
<gene>
    <name evidence="6" type="ORF">A6R68_23941</name>
</gene>
<evidence type="ECO:0000256" key="4">
    <source>
        <dbReference type="ARBA" id="ARBA00022737"/>
    </source>
</evidence>
<protein>
    <submittedName>
        <fullName evidence="6">Uncharacterized protein</fullName>
    </submittedName>
</protein>
<dbReference type="PANTHER" id="PTHR13723:SF165">
    <property type="entry name" value="A DISINTEGRIN AND METALLOPROTEINASE WITH THROMBOSPONDIN MOTIFS 20"/>
    <property type="match status" value="1"/>
</dbReference>
<dbReference type="SMART" id="SM00209">
    <property type="entry name" value="TSP1"/>
    <property type="match status" value="7"/>
</dbReference>
<name>A0A1A6HVN7_NEOLE</name>
<feature type="chain" id="PRO_5008346679" evidence="5">
    <location>
        <begin position="22"/>
        <end position="610"/>
    </location>
</feature>
<dbReference type="SUPFAM" id="SSF82895">
    <property type="entry name" value="TSP-1 type 1 repeat"/>
    <property type="match status" value="7"/>
</dbReference>
<dbReference type="PANTHER" id="PTHR13723">
    <property type="entry name" value="ADAMTS A DISINTEGRIN AND METALLOPROTEASE WITH THROMBOSPONDIN MOTIFS PROTEASE"/>
    <property type="match status" value="1"/>
</dbReference>
<dbReference type="InterPro" id="IPR050439">
    <property type="entry name" value="ADAMTS_ADAMTS-like"/>
</dbReference>
<reference evidence="6 7" key="1">
    <citation type="submission" date="2016-06" db="EMBL/GenBank/DDBJ databases">
        <title>The Draft Genome Sequence and Annotation of the Desert Woodrat Neotoma lepida.</title>
        <authorList>
            <person name="Campbell M."/>
            <person name="Oakeson K.F."/>
            <person name="Yandell M."/>
            <person name="Halpert J.R."/>
            <person name="Dearing D."/>
        </authorList>
    </citation>
    <scope>NUCLEOTIDE SEQUENCE [LARGE SCALE GENOMIC DNA]</scope>
    <source>
        <strain evidence="6">417</strain>
        <tissue evidence="6">Liver</tissue>
    </source>
</reference>
<dbReference type="InterPro" id="IPR036383">
    <property type="entry name" value="TSP1_rpt_sf"/>
</dbReference>
<proteinExistence type="predicted"/>
<dbReference type="PROSITE" id="PS50092">
    <property type="entry name" value="TSP1"/>
    <property type="match status" value="7"/>
</dbReference>
<evidence type="ECO:0000256" key="1">
    <source>
        <dbReference type="ARBA" id="ARBA00004613"/>
    </source>
</evidence>
<dbReference type="Gene3D" id="2.20.100.10">
    <property type="entry name" value="Thrombospondin type-1 (TSP1) repeat"/>
    <property type="match status" value="7"/>
</dbReference>
<evidence type="ECO:0000256" key="5">
    <source>
        <dbReference type="SAM" id="SignalP"/>
    </source>
</evidence>
<dbReference type="InterPro" id="IPR000884">
    <property type="entry name" value="TSP1_rpt"/>
</dbReference>
<dbReference type="STRING" id="56216.A0A1A6HVN7"/>
<dbReference type="Proteomes" id="UP000092124">
    <property type="component" value="Unassembled WGS sequence"/>
</dbReference>
<organism evidence="6 7">
    <name type="scientific">Neotoma lepida</name>
    <name type="common">Desert woodrat</name>
    <dbReference type="NCBI Taxonomy" id="56216"/>
    <lineage>
        <taxon>Eukaryota</taxon>
        <taxon>Metazoa</taxon>
        <taxon>Chordata</taxon>
        <taxon>Craniata</taxon>
        <taxon>Vertebrata</taxon>
        <taxon>Euteleostomi</taxon>
        <taxon>Mammalia</taxon>
        <taxon>Eutheria</taxon>
        <taxon>Euarchontoglires</taxon>
        <taxon>Glires</taxon>
        <taxon>Rodentia</taxon>
        <taxon>Myomorpha</taxon>
        <taxon>Muroidea</taxon>
        <taxon>Cricetidae</taxon>
        <taxon>Neotominae</taxon>
        <taxon>Neotoma</taxon>
    </lineage>
</organism>
<evidence type="ECO:0000313" key="7">
    <source>
        <dbReference type="Proteomes" id="UP000092124"/>
    </source>
</evidence>
<accession>A0A1A6HVN7</accession>
<dbReference type="EMBL" id="LZPO01008302">
    <property type="protein sequence ID" value="OBS82070.1"/>
    <property type="molecule type" value="Genomic_DNA"/>
</dbReference>
<comment type="subcellular location">
    <subcellularLocation>
        <location evidence="1">Secreted</location>
    </subcellularLocation>
</comment>
<dbReference type="AlphaFoldDB" id="A0A1A6HVN7"/>
<comment type="caution">
    <text evidence="6">The sequence shown here is derived from an EMBL/GenBank/DDBJ whole genome shotgun (WGS) entry which is preliminary data.</text>
</comment>
<feature type="non-terminal residue" evidence="6">
    <location>
        <position position="610"/>
    </location>
</feature>
<evidence type="ECO:0000256" key="3">
    <source>
        <dbReference type="ARBA" id="ARBA00022729"/>
    </source>
</evidence>
<evidence type="ECO:0000313" key="6">
    <source>
        <dbReference type="EMBL" id="OBS82070.1"/>
    </source>
</evidence>
<keyword evidence="7" id="KW-1185">Reference proteome</keyword>